<accession>A0ABY3SG61</accession>
<organism evidence="1 2">
    <name type="scientific">Paenibacillus hexagrammi</name>
    <dbReference type="NCBI Taxonomy" id="2908839"/>
    <lineage>
        <taxon>Bacteria</taxon>
        <taxon>Bacillati</taxon>
        <taxon>Bacillota</taxon>
        <taxon>Bacilli</taxon>
        <taxon>Bacillales</taxon>
        <taxon>Paenibacillaceae</taxon>
        <taxon>Paenibacillus</taxon>
    </lineage>
</organism>
<evidence type="ECO:0000313" key="2">
    <source>
        <dbReference type="Proteomes" id="UP001649230"/>
    </source>
</evidence>
<protein>
    <submittedName>
        <fullName evidence="1">Uncharacterized protein</fullName>
    </submittedName>
</protein>
<dbReference type="InterPro" id="IPR029070">
    <property type="entry name" value="Chitinase_insertion_sf"/>
</dbReference>
<dbReference type="RefSeq" id="WP_235118788.1">
    <property type="nucleotide sequence ID" value="NZ_CP090978.1"/>
</dbReference>
<gene>
    <name evidence="1" type="ORF">L0M14_22625</name>
</gene>
<sequence>MEFKDGDNLVRIWLEDEISVQSRVGLAHKYDLAGIASWRRGFETKEMWNTIDETLHNESADMKKAGP</sequence>
<evidence type="ECO:0000313" key="1">
    <source>
        <dbReference type="EMBL" id="UJF32443.1"/>
    </source>
</evidence>
<dbReference type="Gene3D" id="3.20.20.80">
    <property type="entry name" value="Glycosidases"/>
    <property type="match status" value="1"/>
</dbReference>
<keyword evidence="2" id="KW-1185">Reference proteome</keyword>
<dbReference type="Proteomes" id="UP001649230">
    <property type="component" value="Chromosome"/>
</dbReference>
<reference evidence="1 2" key="1">
    <citation type="journal article" date="2024" name="Int. J. Syst. Evol. Microbiol.">
        <title>Paenibacillus hexagrammi sp. nov., a novel bacterium isolated from the gut content of Hexagrammos agrammus.</title>
        <authorList>
            <person name="Jung H.K."/>
            <person name="Kim D.G."/>
            <person name="Zin H."/>
            <person name="Park J."/>
            <person name="Jung H."/>
            <person name="Kim Y.O."/>
            <person name="Kong H.J."/>
            <person name="Kim J.W."/>
            <person name="Kim Y.S."/>
        </authorList>
    </citation>
    <scope>NUCLEOTIDE SEQUENCE [LARGE SCALE GENOMIC DNA]</scope>
    <source>
        <strain evidence="1 2">YPD9-1</strain>
    </source>
</reference>
<name>A0ABY3SG61_9BACL</name>
<dbReference type="Gene3D" id="3.10.50.10">
    <property type="match status" value="1"/>
</dbReference>
<dbReference type="EMBL" id="CP090978">
    <property type="protein sequence ID" value="UJF32443.1"/>
    <property type="molecule type" value="Genomic_DNA"/>
</dbReference>
<proteinExistence type="predicted"/>